<dbReference type="PANTHER" id="PTHR23282:SF142">
    <property type="entry name" value="MAM DOMAIN-CONTAINING PROTEIN"/>
    <property type="match status" value="1"/>
</dbReference>
<keyword evidence="3" id="KW-0732">Signal</keyword>
<feature type="domain" description="CUB" evidence="4">
    <location>
        <begin position="38"/>
        <end position="153"/>
    </location>
</feature>
<dbReference type="Gene3D" id="2.60.120.200">
    <property type="match status" value="1"/>
</dbReference>
<dbReference type="AlphaFoldDB" id="H2XXG2"/>
<comment type="caution">
    <text evidence="2">Lacks conserved residue(s) required for the propagation of feature annotation.</text>
</comment>
<dbReference type="CDD" id="cd06263">
    <property type="entry name" value="MAM"/>
    <property type="match status" value="1"/>
</dbReference>
<dbReference type="Gene3D" id="2.60.120.290">
    <property type="entry name" value="Spermadhesin, CUB domain"/>
    <property type="match status" value="1"/>
</dbReference>
<dbReference type="PANTHER" id="PTHR23282">
    <property type="entry name" value="APICAL ENDOSOMAL GLYCOPROTEIN PRECURSOR"/>
    <property type="match status" value="1"/>
</dbReference>
<feature type="signal peptide" evidence="3">
    <location>
        <begin position="1"/>
        <end position="20"/>
    </location>
</feature>
<evidence type="ECO:0000256" key="3">
    <source>
        <dbReference type="SAM" id="SignalP"/>
    </source>
</evidence>
<reference evidence="6" key="4">
    <citation type="submission" date="2025-09" db="UniProtKB">
        <authorList>
            <consortium name="Ensembl"/>
        </authorList>
    </citation>
    <scope>IDENTIFICATION</scope>
</reference>
<dbReference type="InParanoid" id="H2XXG2"/>
<dbReference type="InterPro" id="IPR051560">
    <property type="entry name" value="MAM_domain-containing"/>
</dbReference>
<dbReference type="GeneTree" id="ENSGT00940000163883"/>
<dbReference type="Ensembl" id="ENSCINT00000030856.1">
    <property type="protein sequence ID" value="ENSCINP00000034346.1"/>
    <property type="gene ID" value="ENSCING00000024044.1"/>
</dbReference>
<reference evidence="7" key="1">
    <citation type="journal article" date="2002" name="Science">
        <title>The draft genome of Ciona intestinalis: insights into chordate and vertebrate origins.</title>
        <authorList>
            <person name="Dehal P."/>
            <person name="Satou Y."/>
            <person name="Campbell R.K."/>
            <person name="Chapman J."/>
            <person name="Degnan B."/>
            <person name="De Tomaso A."/>
            <person name="Davidson B."/>
            <person name="Di Gregorio A."/>
            <person name="Gelpke M."/>
            <person name="Goodstein D.M."/>
            <person name="Harafuji N."/>
            <person name="Hastings K.E."/>
            <person name="Ho I."/>
            <person name="Hotta K."/>
            <person name="Huang W."/>
            <person name="Kawashima T."/>
            <person name="Lemaire P."/>
            <person name="Martinez D."/>
            <person name="Meinertzhagen I.A."/>
            <person name="Necula S."/>
            <person name="Nonaka M."/>
            <person name="Putnam N."/>
            <person name="Rash S."/>
            <person name="Saiga H."/>
            <person name="Satake M."/>
            <person name="Terry A."/>
            <person name="Yamada L."/>
            <person name="Wang H.G."/>
            <person name="Awazu S."/>
            <person name="Azumi K."/>
            <person name="Boore J."/>
            <person name="Branno M."/>
            <person name="Chin-Bow S."/>
            <person name="DeSantis R."/>
            <person name="Doyle S."/>
            <person name="Francino P."/>
            <person name="Keys D.N."/>
            <person name="Haga S."/>
            <person name="Hayashi H."/>
            <person name="Hino K."/>
            <person name="Imai K.S."/>
            <person name="Inaba K."/>
            <person name="Kano S."/>
            <person name="Kobayashi K."/>
            <person name="Kobayashi M."/>
            <person name="Lee B.I."/>
            <person name="Makabe K.W."/>
            <person name="Manohar C."/>
            <person name="Matassi G."/>
            <person name="Medina M."/>
            <person name="Mochizuki Y."/>
            <person name="Mount S."/>
            <person name="Morishita T."/>
            <person name="Miura S."/>
            <person name="Nakayama A."/>
            <person name="Nishizaka S."/>
            <person name="Nomoto H."/>
            <person name="Ohta F."/>
            <person name="Oishi K."/>
            <person name="Rigoutsos I."/>
            <person name="Sano M."/>
            <person name="Sasaki A."/>
            <person name="Sasakura Y."/>
            <person name="Shoguchi E."/>
            <person name="Shin-i T."/>
            <person name="Spagnuolo A."/>
            <person name="Stainier D."/>
            <person name="Suzuki M.M."/>
            <person name="Tassy O."/>
            <person name="Takatori N."/>
            <person name="Tokuoka M."/>
            <person name="Yagi K."/>
            <person name="Yoshizaki F."/>
            <person name="Wada S."/>
            <person name="Zhang C."/>
            <person name="Hyatt P.D."/>
            <person name="Larimer F."/>
            <person name="Detter C."/>
            <person name="Doggett N."/>
            <person name="Glavina T."/>
            <person name="Hawkins T."/>
            <person name="Richardson P."/>
            <person name="Lucas S."/>
            <person name="Kohara Y."/>
            <person name="Levine M."/>
            <person name="Satoh N."/>
            <person name="Rokhsar D.S."/>
        </authorList>
    </citation>
    <scope>NUCLEOTIDE SEQUENCE [LARGE SCALE GENOMIC DNA]</scope>
</reference>
<dbReference type="InterPro" id="IPR000859">
    <property type="entry name" value="CUB_dom"/>
</dbReference>
<feature type="chain" id="PRO_5003578220" description="CUB domain-containing protein" evidence="3">
    <location>
        <begin position="21"/>
        <end position="246"/>
    </location>
</feature>
<dbReference type="CDD" id="cd00041">
    <property type="entry name" value="CUB"/>
    <property type="match status" value="1"/>
</dbReference>
<protein>
    <recommendedName>
        <fullName evidence="8">CUB domain-containing protein</fullName>
    </recommendedName>
</protein>
<keyword evidence="1" id="KW-1015">Disulfide bond</keyword>
<proteinExistence type="predicted"/>
<evidence type="ECO:0000259" key="5">
    <source>
        <dbReference type="PROSITE" id="PS50060"/>
    </source>
</evidence>
<evidence type="ECO:0000259" key="4">
    <source>
        <dbReference type="PROSITE" id="PS01180"/>
    </source>
</evidence>
<dbReference type="GO" id="GO:0016020">
    <property type="term" value="C:membrane"/>
    <property type="evidence" value="ECO:0007669"/>
    <property type="project" value="InterPro"/>
</dbReference>
<dbReference type="EMBL" id="EAAA01001949">
    <property type="status" value="NOT_ANNOTATED_CDS"/>
    <property type="molecule type" value="Genomic_DNA"/>
</dbReference>
<dbReference type="InterPro" id="IPR000998">
    <property type="entry name" value="MAM_dom"/>
</dbReference>
<dbReference type="SMART" id="SM00042">
    <property type="entry name" value="CUB"/>
    <property type="match status" value="1"/>
</dbReference>
<dbReference type="HOGENOM" id="CLU_1131202_0_0_1"/>
<dbReference type="Pfam" id="PF00629">
    <property type="entry name" value="MAM"/>
    <property type="match status" value="1"/>
</dbReference>
<accession>H2XXG2</accession>
<evidence type="ECO:0000313" key="7">
    <source>
        <dbReference type="Proteomes" id="UP000008144"/>
    </source>
</evidence>
<evidence type="ECO:0000256" key="1">
    <source>
        <dbReference type="ARBA" id="ARBA00023157"/>
    </source>
</evidence>
<dbReference type="Proteomes" id="UP000008144">
    <property type="component" value="Chromosome 4"/>
</dbReference>
<reference evidence="6" key="2">
    <citation type="journal article" date="2008" name="Genome Biol.">
        <title>Improved genome assembly and evidence-based global gene model set for the chordate Ciona intestinalis: new insight into intron and operon populations.</title>
        <authorList>
            <person name="Satou Y."/>
            <person name="Mineta K."/>
            <person name="Ogasawara M."/>
            <person name="Sasakura Y."/>
            <person name="Shoguchi E."/>
            <person name="Ueno K."/>
            <person name="Yamada L."/>
            <person name="Matsumoto J."/>
            <person name="Wasserscheid J."/>
            <person name="Dewar K."/>
            <person name="Wiley G.B."/>
            <person name="Macmil S.L."/>
            <person name="Roe B.A."/>
            <person name="Zeller R.W."/>
            <person name="Hastings K.E."/>
            <person name="Lemaire P."/>
            <person name="Lindquist E."/>
            <person name="Endo T."/>
            <person name="Hotta K."/>
            <person name="Inaba K."/>
        </authorList>
    </citation>
    <scope>NUCLEOTIDE SEQUENCE [LARGE SCALE GENOMIC DNA]</scope>
    <source>
        <strain evidence="6">wild type</strain>
    </source>
</reference>
<dbReference type="SUPFAM" id="SSF49854">
    <property type="entry name" value="Spermadhesin, CUB domain"/>
    <property type="match status" value="1"/>
</dbReference>
<evidence type="ECO:0000313" key="6">
    <source>
        <dbReference type="Ensembl" id="ENSCINP00000034346.1"/>
    </source>
</evidence>
<dbReference type="SUPFAM" id="SSF49899">
    <property type="entry name" value="Concanavalin A-like lectins/glucanases"/>
    <property type="match status" value="1"/>
</dbReference>
<dbReference type="OMA" id="MANYATS"/>
<reference evidence="6" key="3">
    <citation type="submission" date="2025-08" db="UniProtKB">
        <authorList>
            <consortium name="Ensembl"/>
        </authorList>
    </citation>
    <scope>IDENTIFICATION</scope>
</reference>
<sequence length="246" mass="27209">MRGFWICIIIGCSMAISAQASQSLQHSETKPTGIRGTCDKEVIGVLNGRIASPNFPLYNYTLDVTCVYEIVAGPGQVIAYQSLYMDLEGRVDDACYDHVDVFPSGSITGESFDRYCGREVIYPDVTTGSKLAVMFVSDGSVSAGGFVISWWILTPGNMRHSLNCNFDDPIPLCPGWSQLTGDHFDWTFFRGPTPSRNTGPTYDHTTGGPYGRYAYIEASNARNRNTAALRTPAIISDQPYCLRFWY</sequence>
<dbReference type="Pfam" id="PF00431">
    <property type="entry name" value="CUB"/>
    <property type="match status" value="1"/>
</dbReference>
<keyword evidence="7" id="KW-1185">Reference proteome</keyword>
<feature type="domain" description="MAM" evidence="5">
    <location>
        <begin position="162"/>
        <end position="246"/>
    </location>
</feature>
<evidence type="ECO:0000256" key="2">
    <source>
        <dbReference type="PROSITE-ProRule" id="PRU00059"/>
    </source>
</evidence>
<dbReference type="InterPro" id="IPR035914">
    <property type="entry name" value="Sperma_CUB_dom_sf"/>
</dbReference>
<dbReference type="PROSITE" id="PS50060">
    <property type="entry name" value="MAM_2"/>
    <property type="match status" value="1"/>
</dbReference>
<dbReference type="InterPro" id="IPR013320">
    <property type="entry name" value="ConA-like_dom_sf"/>
</dbReference>
<name>H2XXG2_CIOIN</name>
<evidence type="ECO:0008006" key="8">
    <source>
        <dbReference type="Google" id="ProtNLM"/>
    </source>
</evidence>
<dbReference type="PROSITE" id="PS01180">
    <property type="entry name" value="CUB"/>
    <property type="match status" value="1"/>
</dbReference>
<organism evidence="6 7">
    <name type="scientific">Ciona intestinalis</name>
    <name type="common">Transparent sea squirt</name>
    <name type="synonym">Ascidia intestinalis</name>
    <dbReference type="NCBI Taxonomy" id="7719"/>
    <lineage>
        <taxon>Eukaryota</taxon>
        <taxon>Metazoa</taxon>
        <taxon>Chordata</taxon>
        <taxon>Tunicata</taxon>
        <taxon>Ascidiacea</taxon>
        <taxon>Phlebobranchia</taxon>
        <taxon>Cionidae</taxon>
        <taxon>Ciona</taxon>
    </lineage>
</organism>